<proteinExistence type="predicted"/>
<keyword evidence="6" id="KW-1185">Reference proteome</keyword>
<dbReference type="PROSITE" id="PS50012">
    <property type="entry name" value="RCC1_3"/>
    <property type="match status" value="5"/>
</dbReference>
<gene>
    <name evidence="5" type="ORF">DSM104443_01209</name>
</gene>
<evidence type="ECO:0000313" key="6">
    <source>
        <dbReference type="Proteomes" id="UP000501534"/>
    </source>
</evidence>
<evidence type="ECO:0000256" key="1">
    <source>
        <dbReference type="ARBA" id="ARBA00022658"/>
    </source>
</evidence>
<dbReference type="PANTHER" id="PTHR45982:SF1">
    <property type="entry name" value="REGULATOR OF CHROMOSOME CONDENSATION"/>
    <property type="match status" value="1"/>
</dbReference>
<dbReference type="PRINTS" id="PR00633">
    <property type="entry name" value="RCCNDNSATION"/>
</dbReference>
<evidence type="ECO:0000256" key="3">
    <source>
        <dbReference type="SAM" id="SignalP"/>
    </source>
</evidence>
<evidence type="ECO:0000256" key="2">
    <source>
        <dbReference type="ARBA" id="ARBA00022737"/>
    </source>
</evidence>
<dbReference type="GO" id="GO:0005085">
    <property type="term" value="F:guanyl-nucleotide exchange factor activity"/>
    <property type="evidence" value="ECO:0007669"/>
    <property type="project" value="TreeGrafter"/>
</dbReference>
<dbReference type="SUPFAM" id="SSF50985">
    <property type="entry name" value="RCC1/BLIP-II"/>
    <property type="match status" value="1"/>
</dbReference>
<dbReference type="PANTHER" id="PTHR45982">
    <property type="entry name" value="REGULATOR OF CHROMOSOME CONDENSATION"/>
    <property type="match status" value="1"/>
</dbReference>
<dbReference type="GO" id="GO:0005737">
    <property type="term" value="C:cytoplasm"/>
    <property type="evidence" value="ECO:0007669"/>
    <property type="project" value="TreeGrafter"/>
</dbReference>
<dbReference type="InterPro" id="IPR000408">
    <property type="entry name" value="Reg_chr_condens"/>
</dbReference>
<dbReference type="InterPro" id="IPR009091">
    <property type="entry name" value="RCC1/BLIP-II"/>
</dbReference>
<dbReference type="InterPro" id="IPR058923">
    <property type="entry name" value="RCC1-like_dom"/>
</dbReference>
<feature type="chain" id="PRO_5026912083" description="RCC1-like domain-containing protein" evidence="3">
    <location>
        <begin position="26"/>
        <end position="793"/>
    </location>
</feature>
<sequence length="793" mass="80993">MTNRSFLRHAGAVLLLAATSLAAQAQLTPVKTLDLGVFHGCSLADSGAVSCWGANNAGQIGDGTTGIDRTFPVAVTTAARIGVGSVHACLLTPTGAPRCWGFNSSGQLGDGTFTDRATPTDATGFPGTYRLIKGGGGHTCAVTTAGGVRCSGFNGAGQLGDGTIDSKNTSVPVTDLTSGVVDLQVAYEHNCVLTSAGGVRCWGNNTYGQLGDGTTTNRPTPITPSGLGSGVASVTTRGYHTCALKTGGAVLCWGRNDFGQLGDGTLVNRPTPVNVTGPVVGSLSVAAGSYHTCVRTPESGVLCWGFNLQGQLGDGTRTNTSRPIAVAQLSSGVTDIAGGVYATCVIVTDGGVRCWGDNANGLLGVGNLAARPTQAAVRGAGGSGLLDLTQGDGVSLPAVLATAVNILATGNVSGAQSRVNATIGIRPEDQGTAQNVYVYALVPASRVTSLLTKGGDADEPPPALAKSAADGKDTAVACVLAQLTAGGQLQQVSASGLQALVTGIVNSATASVTVLNGVTTATIAGATIFTGYGTSAAAMFGNATGSSVATIPGQVECRPQAPQKGWWWNPAEGGRGFSMETRGDRLFFAAFLYDTDGRASWYVAAGRTTLDGSSFSAPLIKVTGGQTLGGAYPTRGRQTSEAGVLTLAFNSATQGTIVWPGGLVPIQRFAFAPEGLTAPPQAGVPESGWWWNPAEDGRGFFIEFQNGSVDIAGYMYDEAGNPIWYLTMQPTANPKSWSGSWWQFANGQTLTGAFRQNTRLADVAPLSLTFDSATTATLTLPNGRSTRLIRYEF</sequence>
<name>A0A6M4GSY1_9PROT</name>
<dbReference type="RefSeq" id="WP_171090465.1">
    <property type="nucleotide sequence ID" value="NZ_CP053069.1"/>
</dbReference>
<protein>
    <recommendedName>
        <fullName evidence="4">RCC1-like domain-containing protein</fullName>
    </recommendedName>
</protein>
<dbReference type="Proteomes" id="UP000501534">
    <property type="component" value="Chromosome"/>
</dbReference>
<reference evidence="5 6" key="1">
    <citation type="submission" date="2020-04" db="EMBL/GenBank/DDBJ databases">
        <title>Usitatibacter rugosus gen. nov., sp. nov. and Usitatibacter palustris sp. nov., novel members of Usitatibacteraceae fam. nov. within the order Nitrosomonadales isolated from soil.</title>
        <authorList>
            <person name="Huber K.J."/>
            <person name="Neumann-Schaal M."/>
            <person name="Geppert A."/>
            <person name="Luckner M."/>
            <person name="Wanner G."/>
            <person name="Overmann J."/>
        </authorList>
    </citation>
    <scope>NUCLEOTIDE SEQUENCE [LARGE SCALE GENOMIC DNA]</scope>
    <source>
        <strain evidence="5 6">0125_3</strain>
    </source>
</reference>
<feature type="domain" description="RCC1-like" evidence="4">
    <location>
        <begin position="132"/>
        <end position="373"/>
    </location>
</feature>
<organism evidence="5 6">
    <name type="scientific">Usitatibacter rugosus</name>
    <dbReference type="NCBI Taxonomy" id="2732067"/>
    <lineage>
        <taxon>Bacteria</taxon>
        <taxon>Pseudomonadati</taxon>
        <taxon>Pseudomonadota</taxon>
        <taxon>Betaproteobacteria</taxon>
        <taxon>Nitrosomonadales</taxon>
        <taxon>Usitatibacteraceae</taxon>
        <taxon>Usitatibacter</taxon>
    </lineage>
</organism>
<dbReference type="Gene3D" id="2.130.10.30">
    <property type="entry name" value="Regulator of chromosome condensation 1/beta-lactamase-inhibitor protein II"/>
    <property type="match status" value="2"/>
</dbReference>
<evidence type="ECO:0000259" key="4">
    <source>
        <dbReference type="Pfam" id="PF25390"/>
    </source>
</evidence>
<dbReference type="KEGG" id="uru:DSM104443_01209"/>
<keyword evidence="2" id="KW-0677">Repeat</keyword>
<dbReference type="AlphaFoldDB" id="A0A6M4GSY1"/>
<dbReference type="Pfam" id="PF25390">
    <property type="entry name" value="WD40_RLD"/>
    <property type="match status" value="1"/>
</dbReference>
<keyword evidence="1" id="KW-0344">Guanine-nucleotide releasing factor</keyword>
<keyword evidence="3" id="KW-0732">Signal</keyword>
<accession>A0A6M4GSY1</accession>
<dbReference type="InterPro" id="IPR051553">
    <property type="entry name" value="Ran_GTPase-activating"/>
</dbReference>
<evidence type="ECO:0000313" key="5">
    <source>
        <dbReference type="EMBL" id="QJR10155.1"/>
    </source>
</evidence>
<dbReference type="EMBL" id="CP053069">
    <property type="protein sequence ID" value="QJR10155.1"/>
    <property type="molecule type" value="Genomic_DNA"/>
</dbReference>
<feature type="signal peptide" evidence="3">
    <location>
        <begin position="1"/>
        <end position="25"/>
    </location>
</feature>